<organism evidence="2">
    <name type="scientific">Cupriavidus necator</name>
    <name type="common">Alcaligenes eutrophus</name>
    <name type="synonym">Ralstonia eutropha</name>
    <dbReference type="NCBI Taxonomy" id="106590"/>
    <lineage>
        <taxon>Bacteria</taxon>
        <taxon>Pseudomonadati</taxon>
        <taxon>Pseudomonadota</taxon>
        <taxon>Betaproteobacteria</taxon>
        <taxon>Burkholderiales</taxon>
        <taxon>Burkholderiaceae</taxon>
        <taxon>Cupriavidus</taxon>
    </lineage>
</organism>
<proteinExistence type="predicted"/>
<feature type="region of interest" description="Disordered" evidence="1">
    <location>
        <begin position="1"/>
        <end position="34"/>
    </location>
</feature>
<feature type="compositionally biased region" description="Pro residues" evidence="1">
    <location>
        <begin position="13"/>
        <end position="22"/>
    </location>
</feature>
<reference evidence="2" key="1">
    <citation type="submission" date="2016-09" db="EMBL/GenBank/DDBJ databases">
        <authorList>
            <person name="Capua I."/>
            <person name="De Benedictis P."/>
            <person name="Joannis T."/>
            <person name="Lombin L.H."/>
            <person name="Cattoli G."/>
        </authorList>
    </citation>
    <scope>NUCLEOTIDE SEQUENCE</scope>
    <source>
        <strain evidence="2">B9</strain>
    </source>
</reference>
<dbReference type="EMBL" id="FMSH01000431">
    <property type="protein sequence ID" value="SCU88935.1"/>
    <property type="molecule type" value="Genomic_DNA"/>
</dbReference>
<evidence type="ECO:0000256" key="1">
    <source>
        <dbReference type="SAM" id="MobiDB-lite"/>
    </source>
</evidence>
<dbReference type="AlphaFoldDB" id="A0A1K0IMQ0"/>
<name>A0A1K0IMQ0_CUPNE</name>
<gene>
    <name evidence="2" type="ORF">CNECB9_4870005</name>
</gene>
<sequence length="34" mass="3775">MPCPRSQANAPMQPAPPLPPRQPGRGRRAWPSIR</sequence>
<evidence type="ECO:0000313" key="2">
    <source>
        <dbReference type="EMBL" id="SCU88935.1"/>
    </source>
</evidence>
<protein>
    <submittedName>
        <fullName evidence="2">Uncharacterized protein</fullName>
    </submittedName>
</protein>
<accession>A0A1K0IMQ0</accession>